<gene>
    <name evidence="2" type="ORF">BC793_13526</name>
</gene>
<comment type="caution">
    <text evidence="2">The sequence shown here is derived from an EMBL/GenBank/DDBJ whole genome shotgun (WGS) entry which is preliminary data.</text>
</comment>
<feature type="chain" id="PRO_5016441515" evidence="1">
    <location>
        <begin position="44"/>
        <end position="356"/>
    </location>
</feature>
<dbReference type="EMBL" id="QGGR01000035">
    <property type="protein sequence ID" value="PWK31029.1"/>
    <property type="molecule type" value="Genomic_DNA"/>
</dbReference>
<proteinExistence type="predicted"/>
<keyword evidence="1" id="KW-0732">Signal</keyword>
<feature type="signal peptide" evidence="1">
    <location>
        <begin position="1"/>
        <end position="43"/>
    </location>
</feature>
<evidence type="ECO:0000313" key="3">
    <source>
        <dbReference type="Proteomes" id="UP000245697"/>
    </source>
</evidence>
<dbReference type="Proteomes" id="UP000245697">
    <property type="component" value="Unassembled WGS sequence"/>
</dbReference>
<name>A0A316EKN4_9ACTN</name>
<organism evidence="2 3">
    <name type="scientific">Actinoplanes xinjiangensis</name>
    <dbReference type="NCBI Taxonomy" id="512350"/>
    <lineage>
        <taxon>Bacteria</taxon>
        <taxon>Bacillati</taxon>
        <taxon>Actinomycetota</taxon>
        <taxon>Actinomycetes</taxon>
        <taxon>Micromonosporales</taxon>
        <taxon>Micromonosporaceae</taxon>
        <taxon>Actinoplanes</taxon>
    </lineage>
</organism>
<evidence type="ECO:0000313" key="2">
    <source>
        <dbReference type="EMBL" id="PWK31029.1"/>
    </source>
</evidence>
<keyword evidence="3" id="KW-1185">Reference proteome</keyword>
<protein>
    <submittedName>
        <fullName evidence="2">Uncharacterized protein</fullName>
    </submittedName>
</protein>
<sequence>MAAAASIIMSGFTGETKVQRRRILLTAAAIAVSALVAPAAATAAQTKPILVADPAGTERDFVRWLSVHDPRPVVRETAQQTLTGGDATTFLAAGYTAAADRAARERAWQLDFADRTAAAYPARTHPWVHVAARRAAAGTDDELAGFAAGGFTAALTQDDAGRPYDDGAGQVTPDDRALVADLGHRDPNLTVRQRAADVRTDAEVAEFLRHGWLSAARLDLDAFRAEYVAGEWAGWDEARYHIGVAVTADRQARQGTAPPIAAVTAWRTVGTRAVKQPAIWTERERYAQGRADTWTRTALTATASPSPLRAALATDAPAVHAGWIAEARHAADQRTWWQTLIRYAQDTATLWTRPGV</sequence>
<evidence type="ECO:0000256" key="1">
    <source>
        <dbReference type="SAM" id="SignalP"/>
    </source>
</evidence>
<accession>A0A316EKN4</accession>
<reference evidence="2 3" key="1">
    <citation type="submission" date="2018-05" db="EMBL/GenBank/DDBJ databases">
        <title>Genomic Encyclopedia of Archaeal and Bacterial Type Strains, Phase II (KMG-II): from individual species to whole genera.</title>
        <authorList>
            <person name="Goeker M."/>
        </authorList>
    </citation>
    <scope>NUCLEOTIDE SEQUENCE [LARGE SCALE GENOMIC DNA]</scope>
    <source>
        <strain evidence="2 3">DSM 45184</strain>
    </source>
</reference>
<dbReference type="AlphaFoldDB" id="A0A316EKN4"/>